<reference evidence="2 3" key="1">
    <citation type="submission" date="2024-02" db="EMBL/GenBank/DDBJ databases">
        <title>High-quality chromosome-scale genome assembly of Pensacola bahiagrass (Paspalum notatum Flugge var. saurae).</title>
        <authorList>
            <person name="Vega J.M."/>
            <person name="Podio M."/>
            <person name="Orjuela J."/>
            <person name="Siena L.A."/>
            <person name="Pessino S.C."/>
            <person name="Combes M.C."/>
            <person name="Mariac C."/>
            <person name="Albertini E."/>
            <person name="Pupilli F."/>
            <person name="Ortiz J.P.A."/>
            <person name="Leblanc O."/>
        </authorList>
    </citation>
    <scope>NUCLEOTIDE SEQUENCE [LARGE SCALE GENOMIC DNA]</scope>
    <source>
        <strain evidence="2">R1</strain>
        <tissue evidence="2">Leaf</tissue>
    </source>
</reference>
<feature type="compositionally biased region" description="Polar residues" evidence="1">
    <location>
        <begin position="77"/>
        <end position="89"/>
    </location>
</feature>
<organism evidence="2 3">
    <name type="scientific">Paspalum notatum var. saurae</name>
    <dbReference type="NCBI Taxonomy" id="547442"/>
    <lineage>
        <taxon>Eukaryota</taxon>
        <taxon>Viridiplantae</taxon>
        <taxon>Streptophyta</taxon>
        <taxon>Embryophyta</taxon>
        <taxon>Tracheophyta</taxon>
        <taxon>Spermatophyta</taxon>
        <taxon>Magnoliopsida</taxon>
        <taxon>Liliopsida</taxon>
        <taxon>Poales</taxon>
        <taxon>Poaceae</taxon>
        <taxon>PACMAD clade</taxon>
        <taxon>Panicoideae</taxon>
        <taxon>Andropogonodae</taxon>
        <taxon>Paspaleae</taxon>
        <taxon>Paspalinae</taxon>
        <taxon>Paspalum</taxon>
    </lineage>
</organism>
<keyword evidence="3" id="KW-1185">Reference proteome</keyword>
<feature type="region of interest" description="Disordered" evidence="1">
    <location>
        <begin position="77"/>
        <end position="112"/>
    </location>
</feature>
<evidence type="ECO:0000256" key="1">
    <source>
        <dbReference type="SAM" id="MobiDB-lite"/>
    </source>
</evidence>
<evidence type="ECO:0000313" key="3">
    <source>
        <dbReference type="Proteomes" id="UP001341281"/>
    </source>
</evidence>
<dbReference type="EMBL" id="CP144754">
    <property type="protein sequence ID" value="WVZ99146.1"/>
    <property type="molecule type" value="Genomic_DNA"/>
</dbReference>
<evidence type="ECO:0000313" key="2">
    <source>
        <dbReference type="EMBL" id="WVZ99146.1"/>
    </source>
</evidence>
<dbReference type="Proteomes" id="UP001341281">
    <property type="component" value="Chromosome 10"/>
</dbReference>
<sequence>MKTFLDLCIAEKNVMNFNTKGLNAVGRKNVHRNFKLKTEPTRGNSPPFLEELEILFGTNTQARGVLLSAGGVRATNDTFATPQPIYQSSDRSRPKRSLWEQSMDSPQKKKTSIEECLGDISYALTEHDHGQKSNNYDVA</sequence>
<proteinExistence type="predicted"/>
<protein>
    <submittedName>
        <fullName evidence="2">Uncharacterized protein</fullName>
    </submittedName>
</protein>
<name>A0AAQ3XII7_PASNO</name>
<dbReference type="AlphaFoldDB" id="A0AAQ3XII7"/>
<gene>
    <name evidence="2" type="ORF">U9M48_044486</name>
</gene>
<accession>A0AAQ3XII7</accession>